<sequence length="145" mass="15365">GARARHGRPRAAPLAPGRARGRAAPGRDLGAVSADRARDGGRHRALRARAGGGQGRALSRGRRGARRGRRRAQPARALLGLSLAQHPARAAAGDRDPPRSRLRGRRQLARPAGARDRPRRGGRPGLVAAQAVRDGAGPRSRRRTL</sequence>
<organism evidence="2">
    <name type="scientific">uncultured Solirubrobacteraceae bacterium</name>
    <dbReference type="NCBI Taxonomy" id="1162706"/>
    <lineage>
        <taxon>Bacteria</taxon>
        <taxon>Bacillati</taxon>
        <taxon>Actinomycetota</taxon>
        <taxon>Thermoleophilia</taxon>
        <taxon>Solirubrobacterales</taxon>
        <taxon>Solirubrobacteraceae</taxon>
        <taxon>environmental samples</taxon>
    </lineage>
</organism>
<feature type="compositionally biased region" description="Low complexity" evidence="1">
    <location>
        <begin position="10"/>
        <end position="27"/>
    </location>
</feature>
<dbReference type="AlphaFoldDB" id="A0A6J4T189"/>
<feature type="non-terminal residue" evidence="2">
    <location>
        <position position="145"/>
    </location>
</feature>
<gene>
    <name evidence="2" type="ORF">AVDCRST_MAG67-2693</name>
</gene>
<feature type="compositionally biased region" description="Basic residues" evidence="1">
    <location>
        <begin position="59"/>
        <end position="73"/>
    </location>
</feature>
<dbReference type="EMBL" id="CADCVQ010000111">
    <property type="protein sequence ID" value="CAA9510533.1"/>
    <property type="molecule type" value="Genomic_DNA"/>
</dbReference>
<name>A0A6J4T189_9ACTN</name>
<protein>
    <submittedName>
        <fullName evidence="2">Uncharacterized protein</fullName>
    </submittedName>
</protein>
<accession>A0A6J4T189</accession>
<feature type="region of interest" description="Disordered" evidence="1">
    <location>
        <begin position="1"/>
        <end position="145"/>
    </location>
</feature>
<feature type="non-terminal residue" evidence="2">
    <location>
        <position position="1"/>
    </location>
</feature>
<reference evidence="2" key="1">
    <citation type="submission" date="2020-02" db="EMBL/GenBank/DDBJ databases">
        <authorList>
            <person name="Meier V. D."/>
        </authorList>
    </citation>
    <scope>NUCLEOTIDE SEQUENCE</scope>
    <source>
        <strain evidence="2">AVDCRST_MAG67</strain>
    </source>
</reference>
<feature type="compositionally biased region" description="Low complexity" evidence="1">
    <location>
        <begin position="74"/>
        <end position="91"/>
    </location>
</feature>
<proteinExistence type="predicted"/>
<evidence type="ECO:0000313" key="2">
    <source>
        <dbReference type="EMBL" id="CAA9510533.1"/>
    </source>
</evidence>
<evidence type="ECO:0000256" key="1">
    <source>
        <dbReference type="SAM" id="MobiDB-lite"/>
    </source>
</evidence>